<comment type="caution">
    <text evidence="1">The sequence shown here is derived from an EMBL/GenBank/DDBJ whole genome shotgun (WGS) entry which is preliminary data.</text>
</comment>
<gene>
    <name evidence="1" type="ORF">CEP52_010236</name>
</gene>
<dbReference type="EMBL" id="NKCK01000113">
    <property type="protein sequence ID" value="RSL98677.1"/>
    <property type="molecule type" value="Genomic_DNA"/>
</dbReference>
<evidence type="ECO:0000313" key="2">
    <source>
        <dbReference type="Proteomes" id="UP000287144"/>
    </source>
</evidence>
<reference evidence="1 2" key="1">
    <citation type="submission" date="2017-06" db="EMBL/GenBank/DDBJ databases">
        <title>Comparative genomic analysis of Ambrosia Fusariam Clade fungi.</title>
        <authorList>
            <person name="Stajich J.E."/>
            <person name="Carrillo J."/>
            <person name="Kijimoto T."/>
            <person name="Eskalen A."/>
            <person name="O'Donnell K."/>
            <person name="Kasson M."/>
        </authorList>
    </citation>
    <scope>NUCLEOTIDE SEQUENCE [LARGE SCALE GENOMIC DNA]</scope>
    <source>
        <strain evidence="1 2">NRRL62579</strain>
    </source>
</reference>
<protein>
    <submittedName>
        <fullName evidence="1">Uncharacterized protein</fullName>
    </submittedName>
</protein>
<dbReference type="Proteomes" id="UP000287144">
    <property type="component" value="Unassembled WGS sequence"/>
</dbReference>
<name>A0A428T9H4_9HYPO</name>
<organism evidence="1 2">
    <name type="scientific">Fusarium oligoseptatum</name>
    <dbReference type="NCBI Taxonomy" id="2604345"/>
    <lineage>
        <taxon>Eukaryota</taxon>
        <taxon>Fungi</taxon>
        <taxon>Dikarya</taxon>
        <taxon>Ascomycota</taxon>
        <taxon>Pezizomycotina</taxon>
        <taxon>Sordariomycetes</taxon>
        <taxon>Hypocreomycetidae</taxon>
        <taxon>Hypocreales</taxon>
        <taxon>Nectriaceae</taxon>
        <taxon>Fusarium</taxon>
        <taxon>Fusarium solani species complex</taxon>
    </lineage>
</organism>
<evidence type="ECO:0000313" key="1">
    <source>
        <dbReference type="EMBL" id="RSL98677.1"/>
    </source>
</evidence>
<keyword evidence="2" id="KW-1185">Reference proteome</keyword>
<accession>A0A428T9H4</accession>
<feature type="non-terminal residue" evidence="1">
    <location>
        <position position="1"/>
    </location>
</feature>
<dbReference type="AlphaFoldDB" id="A0A428T9H4"/>
<sequence>SLFIIIINNNVNNGYTKSPTPPLHSRFNAFYFALPEVGENPPIEKRRQYIDAYLNFTLPSSGDGQVAGEYERELRQRAEKFVAARHLAEGAVRMREAIFQYKVDYVYWNQWLSPLAPNAPVWPWSIPAEDPQDKWSATYATLTSDNEVKTMAREWQESQGKGMPTNMSSEKSDLSNLFLEFAERTKGLHVVGARTMPIETVVGLANTLAQEEHRDNLHHFQGRGKLDTWVCLDEVYKKGHDAINVLDPHGTGCRDHGKVCNPVMVTLDEGVRKLRFWDNGTEE</sequence>
<proteinExistence type="predicted"/>